<dbReference type="Proteomes" id="UP000076532">
    <property type="component" value="Unassembled WGS sequence"/>
</dbReference>
<keyword evidence="2" id="KW-1185">Reference proteome</keyword>
<dbReference type="AlphaFoldDB" id="A0A166GZ68"/>
<sequence>MSQGLAGAVSGGAVIRFFLASPGPAGAALAMLNVGIWTHRATPQSNRFKLHRLIASADPDSRWRMRSIMPIEWVIDHAFMDHGRYCNANDMADDSVLEVLASSSSSMYGWSKALRKKHTNQGFRLMRFQNVSAILRMAVRQQTPEHYIHN</sequence>
<dbReference type="EMBL" id="KV417574">
    <property type="protein sequence ID" value="KZP18314.1"/>
    <property type="molecule type" value="Genomic_DNA"/>
</dbReference>
<protein>
    <submittedName>
        <fullName evidence="1">Uncharacterized protein</fullName>
    </submittedName>
</protein>
<evidence type="ECO:0000313" key="1">
    <source>
        <dbReference type="EMBL" id="KZP18314.1"/>
    </source>
</evidence>
<organism evidence="1 2">
    <name type="scientific">Athelia psychrophila</name>
    <dbReference type="NCBI Taxonomy" id="1759441"/>
    <lineage>
        <taxon>Eukaryota</taxon>
        <taxon>Fungi</taxon>
        <taxon>Dikarya</taxon>
        <taxon>Basidiomycota</taxon>
        <taxon>Agaricomycotina</taxon>
        <taxon>Agaricomycetes</taxon>
        <taxon>Agaricomycetidae</taxon>
        <taxon>Atheliales</taxon>
        <taxon>Atheliaceae</taxon>
        <taxon>Athelia</taxon>
    </lineage>
</organism>
<name>A0A166GZ68_9AGAM</name>
<gene>
    <name evidence="1" type="ORF">FIBSPDRAFT_893648</name>
</gene>
<proteinExistence type="predicted"/>
<accession>A0A166GZ68</accession>
<reference evidence="1 2" key="1">
    <citation type="journal article" date="2016" name="Mol. Biol. Evol.">
        <title>Comparative Genomics of Early-Diverging Mushroom-Forming Fungi Provides Insights into the Origins of Lignocellulose Decay Capabilities.</title>
        <authorList>
            <person name="Nagy L.G."/>
            <person name="Riley R."/>
            <person name="Tritt A."/>
            <person name="Adam C."/>
            <person name="Daum C."/>
            <person name="Floudas D."/>
            <person name="Sun H."/>
            <person name="Yadav J.S."/>
            <person name="Pangilinan J."/>
            <person name="Larsson K.H."/>
            <person name="Matsuura K."/>
            <person name="Barry K."/>
            <person name="Labutti K."/>
            <person name="Kuo R."/>
            <person name="Ohm R.A."/>
            <person name="Bhattacharya S.S."/>
            <person name="Shirouzu T."/>
            <person name="Yoshinaga Y."/>
            <person name="Martin F.M."/>
            <person name="Grigoriev I.V."/>
            <person name="Hibbett D.S."/>
        </authorList>
    </citation>
    <scope>NUCLEOTIDE SEQUENCE [LARGE SCALE GENOMIC DNA]</scope>
    <source>
        <strain evidence="1 2">CBS 109695</strain>
    </source>
</reference>
<evidence type="ECO:0000313" key="2">
    <source>
        <dbReference type="Proteomes" id="UP000076532"/>
    </source>
</evidence>